<keyword evidence="2" id="KW-1185">Reference proteome</keyword>
<evidence type="ECO:0000313" key="2">
    <source>
        <dbReference type="Proteomes" id="UP000216429"/>
    </source>
</evidence>
<accession>A0A261VL80</accession>
<organism evidence="1 2">
    <name type="scientific">Bordetella genomosp. 12</name>
    <dbReference type="NCBI Taxonomy" id="463035"/>
    <lineage>
        <taxon>Bacteria</taxon>
        <taxon>Pseudomonadati</taxon>
        <taxon>Pseudomonadota</taxon>
        <taxon>Betaproteobacteria</taxon>
        <taxon>Burkholderiales</taxon>
        <taxon>Alcaligenaceae</taxon>
        <taxon>Bordetella</taxon>
    </lineage>
</organism>
<dbReference type="Proteomes" id="UP000216429">
    <property type="component" value="Unassembled WGS sequence"/>
</dbReference>
<gene>
    <name evidence="1" type="ORF">CAL22_08535</name>
</gene>
<sequence length="82" mass="8830">MSKANVLRLLHLSDTDPAVAARLQPLERWGITTAAEALAQLSREFGLPFSAEEARAALASHEGLPLYLPGASHWQGINRDPG</sequence>
<protein>
    <submittedName>
        <fullName evidence="1">Uncharacterized protein</fullName>
    </submittedName>
</protein>
<name>A0A261VL80_9BORD</name>
<dbReference type="AlphaFoldDB" id="A0A261VL80"/>
<dbReference type="EMBL" id="NEVU01000002">
    <property type="protein sequence ID" value="OZI74501.1"/>
    <property type="molecule type" value="Genomic_DNA"/>
</dbReference>
<reference evidence="2" key="1">
    <citation type="submission" date="2017-05" db="EMBL/GenBank/DDBJ databases">
        <title>Complete and WGS of Bordetella genogroups.</title>
        <authorList>
            <person name="Spilker T."/>
            <person name="Lipuma J."/>
        </authorList>
    </citation>
    <scope>NUCLEOTIDE SEQUENCE [LARGE SCALE GENOMIC DNA]</scope>
    <source>
        <strain evidence="2">AU6712</strain>
    </source>
</reference>
<dbReference type="OrthoDB" id="8639581at2"/>
<dbReference type="RefSeq" id="WP_094812212.1">
    <property type="nucleotide sequence ID" value="NZ_NEVU01000002.1"/>
</dbReference>
<proteinExistence type="predicted"/>
<evidence type="ECO:0000313" key="1">
    <source>
        <dbReference type="EMBL" id="OZI74501.1"/>
    </source>
</evidence>
<comment type="caution">
    <text evidence="1">The sequence shown here is derived from an EMBL/GenBank/DDBJ whole genome shotgun (WGS) entry which is preliminary data.</text>
</comment>